<feature type="domain" description="Type I restriction modification DNA specificity" evidence="4">
    <location>
        <begin position="391"/>
        <end position="565"/>
    </location>
</feature>
<evidence type="ECO:0000259" key="4">
    <source>
        <dbReference type="Pfam" id="PF01420"/>
    </source>
</evidence>
<keyword evidence="2" id="KW-0680">Restriction system</keyword>
<dbReference type="AlphaFoldDB" id="A0A2T5IRW2"/>
<dbReference type="PANTHER" id="PTHR43140">
    <property type="entry name" value="TYPE-1 RESTRICTION ENZYME ECOKI SPECIFICITY PROTEIN"/>
    <property type="match status" value="1"/>
</dbReference>
<evidence type="ECO:0000256" key="3">
    <source>
        <dbReference type="ARBA" id="ARBA00023125"/>
    </source>
</evidence>
<dbReference type="Proteomes" id="UP000244223">
    <property type="component" value="Unassembled WGS sequence"/>
</dbReference>
<dbReference type="CDD" id="cd17246">
    <property type="entry name" value="RMtype1_S_SonII-TRD2-CR2_like"/>
    <property type="match status" value="1"/>
</dbReference>
<dbReference type="Pfam" id="PF01420">
    <property type="entry name" value="Methylase_S"/>
    <property type="match status" value="2"/>
</dbReference>
<dbReference type="GO" id="GO:0003677">
    <property type="term" value="F:DNA binding"/>
    <property type="evidence" value="ECO:0007669"/>
    <property type="project" value="UniProtKB-KW"/>
</dbReference>
<dbReference type="InterPro" id="IPR051212">
    <property type="entry name" value="Type-I_RE_S_subunit"/>
</dbReference>
<evidence type="ECO:0000313" key="6">
    <source>
        <dbReference type="Proteomes" id="UP000244223"/>
    </source>
</evidence>
<proteinExistence type="inferred from homology"/>
<evidence type="ECO:0000256" key="2">
    <source>
        <dbReference type="ARBA" id="ARBA00022747"/>
    </source>
</evidence>
<feature type="domain" description="Type I restriction modification DNA specificity" evidence="4">
    <location>
        <begin position="105"/>
        <end position="283"/>
    </location>
</feature>
<dbReference type="Gene3D" id="3.90.220.20">
    <property type="entry name" value="DNA methylase specificity domains"/>
    <property type="match status" value="2"/>
</dbReference>
<dbReference type="PANTHER" id="PTHR43140:SF1">
    <property type="entry name" value="TYPE I RESTRICTION ENZYME ECOKI SPECIFICITY SUBUNIT"/>
    <property type="match status" value="1"/>
</dbReference>
<comment type="similarity">
    <text evidence="1">Belongs to the type-I restriction system S methylase family.</text>
</comment>
<dbReference type="InterPro" id="IPR000055">
    <property type="entry name" value="Restrct_endonuc_typeI_TRD"/>
</dbReference>
<sequence length="584" mass="65437">MSEIQTLITEHLAIWTGADNEKKSGRGRASGSAASVYGVKKLRELILELAVRGKLVPQDASDEPASELLKRIQAEKAKLIKEGKIKAQKPLAEIGDDEKPFELPMGWEWVRLGNVSQINPRNDADDYLEVSFVPMTLISTSHTGKHEQETRLWSELKKGFTHFAEGDIGVAKITPCFENSKAAVFSGLINGIGAGTTELHVVRPFGPTFEPRYILIYFKAPQFLYVGESKMTGTAGQKRVPKEFVSENPFPLPPLAEQHRIVAKVDELMTLCDQLENQHSNAIVAHEKLVSYLLNTLTQSQDAAEFNESWQRIAANFDTLFNTESSIDALKQTLLQLAVMGKLVPQDANDEPASELLKRIQVEKARLVQGEGLKTQASLNIDESERYLLLPSSWDYYRLGNLAKFIDYRGRTPEKIDSGVPLITAKNVRFGFISREPYEFVSEAEYHEWMTRGFPRVNDMLFTTEAPLGNVAIIDITEKFALAQRVICLQLHLPEMAQFLKLLMMSKPFQELLYEQATGMTATGIKASKLKELPMVIPPLAEQHRIVAKVDELMAICDQLKTRITTANQLQQKLADVLVTQAIN</sequence>
<keyword evidence="6" id="KW-1185">Reference proteome</keyword>
<accession>A0A2T5IRW2</accession>
<comment type="caution">
    <text evidence="5">The sequence shown here is derived from an EMBL/GenBank/DDBJ whole genome shotgun (WGS) entry which is preliminary data.</text>
</comment>
<dbReference type="InterPro" id="IPR044946">
    <property type="entry name" value="Restrct_endonuc_typeI_TRD_sf"/>
</dbReference>
<name>A0A2T5IRW2_9GAMM</name>
<dbReference type="CDD" id="cd17260">
    <property type="entry name" value="RMtype1_S_EcoEI-TRD1-CR1_like"/>
    <property type="match status" value="1"/>
</dbReference>
<reference evidence="5 6" key="1">
    <citation type="submission" date="2018-04" db="EMBL/GenBank/DDBJ databases">
        <title>Genomic Encyclopedia of Archaeal and Bacterial Type Strains, Phase II (KMG-II): from individual species to whole genera.</title>
        <authorList>
            <person name="Goeker M."/>
        </authorList>
    </citation>
    <scope>NUCLEOTIDE SEQUENCE [LARGE SCALE GENOMIC DNA]</scope>
    <source>
        <strain evidence="5 6">DSM 5822</strain>
    </source>
</reference>
<evidence type="ECO:0000256" key="1">
    <source>
        <dbReference type="ARBA" id="ARBA00010923"/>
    </source>
</evidence>
<keyword evidence="3" id="KW-0238">DNA-binding</keyword>
<evidence type="ECO:0000313" key="5">
    <source>
        <dbReference type="EMBL" id="PTQ86547.1"/>
    </source>
</evidence>
<organism evidence="5 6">
    <name type="scientific">Agitococcus lubricus</name>
    <dbReference type="NCBI Taxonomy" id="1077255"/>
    <lineage>
        <taxon>Bacteria</taxon>
        <taxon>Pseudomonadati</taxon>
        <taxon>Pseudomonadota</taxon>
        <taxon>Gammaproteobacteria</taxon>
        <taxon>Moraxellales</taxon>
        <taxon>Moraxellaceae</taxon>
        <taxon>Agitococcus</taxon>
    </lineage>
</organism>
<dbReference type="RefSeq" id="WP_239987201.1">
    <property type="nucleotide sequence ID" value="NZ_QAON01000039.1"/>
</dbReference>
<gene>
    <name evidence="5" type="ORF">C8N29_1392</name>
</gene>
<dbReference type="EMBL" id="QAON01000039">
    <property type="protein sequence ID" value="PTQ86547.1"/>
    <property type="molecule type" value="Genomic_DNA"/>
</dbReference>
<protein>
    <submittedName>
        <fullName evidence="5">Type I restriction enzyme S subunit</fullName>
    </submittedName>
</protein>
<dbReference type="GO" id="GO:0009307">
    <property type="term" value="P:DNA restriction-modification system"/>
    <property type="evidence" value="ECO:0007669"/>
    <property type="project" value="UniProtKB-KW"/>
</dbReference>
<dbReference type="SUPFAM" id="SSF116734">
    <property type="entry name" value="DNA methylase specificity domain"/>
    <property type="match status" value="2"/>
</dbReference>